<evidence type="ECO:0000259" key="4">
    <source>
        <dbReference type="Pfam" id="PF22583"/>
    </source>
</evidence>
<dbReference type="Pfam" id="PF03841">
    <property type="entry name" value="SelA"/>
    <property type="match status" value="1"/>
</dbReference>
<dbReference type="SUPFAM" id="SSF53383">
    <property type="entry name" value="PLP-dependent transferases"/>
    <property type="match status" value="1"/>
</dbReference>
<dbReference type="STRING" id="1069083.GCA_000371805_01142"/>
<comment type="caution">
    <text evidence="5">The sequence shown here is derived from an EMBL/GenBank/DDBJ whole genome shotgun (WGS) entry which is preliminary data.</text>
</comment>
<keyword evidence="2 3" id="KW-0663">Pyridoxal phosphate</keyword>
<evidence type="ECO:0000313" key="5">
    <source>
        <dbReference type="EMBL" id="ENN96809.1"/>
    </source>
</evidence>
<dbReference type="Proteomes" id="UP000053695">
    <property type="component" value="Unassembled WGS sequence"/>
</dbReference>
<dbReference type="InterPro" id="IPR055177">
    <property type="entry name" value="UPF0425_MJ0158-like_C"/>
</dbReference>
<dbReference type="RefSeq" id="WP_004589715.1">
    <property type="nucleotide sequence ID" value="NZ_APMM01000001.1"/>
</dbReference>
<name>N6UWU0_9EURY</name>
<sequence length="348" mass="38885">MKDIERLERAKKLILKILNEKGREYLYDLSGLSGGFLIEENDKELLTTYIGSQYFLEKVNDLGLKHLGGSVGDRCIALNRTTSAILATVLTLKPKHIYHYLPELPGHPSIRRAAEIVNAYYEESDNLNILKKANENSLAVITGTTMDLKVINLELFKEAIEIAKEKSAIILVDDASGARIRLLYGQPPALKLGADLVVTSTDKLMHGPRAGLLAGKKEIVDEIYITALKYGLEAQPPILAGIYRALEKFNLDHLKKVFNRAKNLDLSKLDELDVNYERTATGFVVKDVNEEVGFYLLEKYGILTILVFGAPGSSRNLRIDLFSNDAERLSDEYIINAVVDAIKRCNYV</sequence>
<evidence type="ECO:0000256" key="3">
    <source>
        <dbReference type="PIRSR" id="PIRSR618319-50"/>
    </source>
</evidence>
<dbReference type="InterPro" id="IPR015421">
    <property type="entry name" value="PyrdxlP-dep_Trfase_major"/>
</dbReference>
<organism evidence="5 6">
    <name type="scientific">Methanocaldococcus villosus KIN24-T80</name>
    <dbReference type="NCBI Taxonomy" id="1069083"/>
    <lineage>
        <taxon>Archaea</taxon>
        <taxon>Methanobacteriati</taxon>
        <taxon>Methanobacteriota</taxon>
        <taxon>Methanomada group</taxon>
        <taxon>Methanococci</taxon>
        <taxon>Methanococcales</taxon>
        <taxon>Methanocaldococcaceae</taxon>
        <taxon>Methanocaldococcus</taxon>
    </lineage>
</organism>
<dbReference type="OrthoDB" id="67852at2157"/>
<dbReference type="InterPro" id="IPR020033">
    <property type="entry name" value="PyrdxlP-dep_transferase_arc"/>
</dbReference>
<feature type="modified residue" description="N6-(pyridoxal phosphate)lysine" evidence="3">
    <location>
        <position position="203"/>
    </location>
</feature>
<keyword evidence="6" id="KW-1185">Reference proteome</keyword>
<dbReference type="PATRIC" id="fig|1069083.5.peg.26"/>
<evidence type="ECO:0000256" key="2">
    <source>
        <dbReference type="ARBA" id="ARBA00022898"/>
    </source>
</evidence>
<evidence type="ECO:0000256" key="1">
    <source>
        <dbReference type="ARBA" id="ARBA00001933"/>
    </source>
</evidence>
<feature type="domain" description="UPF0425" evidence="4">
    <location>
        <begin position="274"/>
        <end position="330"/>
    </location>
</feature>
<dbReference type="Gene3D" id="3.40.640.10">
    <property type="entry name" value="Type I PLP-dependent aspartate aminotransferase-like (Major domain)"/>
    <property type="match status" value="1"/>
</dbReference>
<dbReference type="GO" id="GO:0004125">
    <property type="term" value="F:L-seryl-tRNA(Sec) selenium transferase activity"/>
    <property type="evidence" value="ECO:0007669"/>
    <property type="project" value="TreeGrafter"/>
</dbReference>
<protein>
    <submittedName>
        <fullName evidence="5">Pyridoxal phosphate enzyme</fullName>
    </submittedName>
</protein>
<dbReference type="PANTHER" id="PTHR32328:SF0">
    <property type="entry name" value="L-SERYL-TRNA(SEC) SELENIUM TRANSFERASE"/>
    <property type="match status" value="1"/>
</dbReference>
<dbReference type="InterPro" id="IPR018319">
    <property type="entry name" value="SelA-like"/>
</dbReference>
<dbReference type="NCBIfam" id="TIGR03576">
    <property type="entry name" value="pyridox_MJ0158"/>
    <property type="match status" value="1"/>
</dbReference>
<dbReference type="Pfam" id="PF22583">
    <property type="entry name" value="UPF0425_C"/>
    <property type="match status" value="1"/>
</dbReference>
<dbReference type="EMBL" id="APMM01000001">
    <property type="protein sequence ID" value="ENN96809.1"/>
    <property type="molecule type" value="Genomic_DNA"/>
</dbReference>
<proteinExistence type="predicted"/>
<evidence type="ECO:0000313" key="6">
    <source>
        <dbReference type="Proteomes" id="UP000053695"/>
    </source>
</evidence>
<comment type="cofactor">
    <cofactor evidence="1 3">
        <name>pyridoxal 5'-phosphate</name>
        <dbReference type="ChEBI" id="CHEBI:597326"/>
    </cofactor>
</comment>
<dbReference type="Gene3D" id="3.90.1150.70">
    <property type="match status" value="1"/>
</dbReference>
<dbReference type="AlphaFoldDB" id="N6UWU0"/>
<dbReference type="PANTHER" id="PTHR32328">
    <property type="entry name" value="L-SERYL-TRNA(SEC) SELENIUM TRANSFERASE"/>
    <property type="match status" value="1"/>
</dbReference>
<reference evidence="5 6" key="1">
    <citation type="journal article" date="2013" name="Genome Announc.">
        <title>Draft Genome Sequence of a Highly Flagellated, Fast-Swimming Archaeon, Methanocaldococcus villosus Strain KIN24-T80 (DSM 22612).</title>
        <authorList>
            <person name="Thennarasu S."/>
            <person name="Polireddy D."/>
            <person name="Antony A."/>
            <person name="Yada M.R."/>
            <person name="Algarawi S."/>
            <person name="Sivakumar N."/>
        </authorList>
    </citation>
    <scope>NUCLEOTIDE SEQUENCE [LARGE SCALE GENOMIC DNA]</scope>
    <source>
        <strain evidence="5 6">KIN24-T80</strain>
    </source>
</reference>
<dbReference type="InterPro" id="IPR015424">
    <property type="entry name" value="PyrdxlP-dep_Trfase"/>
</dbReference>
<gene>
    <name evidence="5" type="ORF">J422_00130</name>
</gene>
<accession>N6UWU0</accession>